<feature type="region of interest" description="Disordered" evidence="1">
    <location>
        <begin position="104"/>
        <end position="250"/>
    </location>
</feature>
<feature type="region of interest" description="Disordered" evidence="1">
    <location>
        <begin position="1"/>
        <end position="25"/>
    </location>
</feature>
<dbReference type="EMBL" id="JANPWB010000008">
    <property type="protein sequence ID" value="KAJ1162558.1"/>
    <property type="molecule type" value="Genomic_DNA"/>
</dbReference>
<evidence type="ECO:0000313" key="3">
    <source>
        <dbReference type="Proteomes" id="UP001066276"/>
    </source>
</evidence>
<protein>
    <recommendedName>
        <fullName evidence="4">Androgen receptor</fullName>
    </recommendedName>
</protein>
<name>A0AAV7SG26_PLEWA</name>
<organism evidence="2 3">
    <name type="scientific">Pleurodeles waltl</name>
    <name type="common">Iberian ribbed newt</name>
    <dbReference type="NCBI Taxonomy" id="8319"/>
    <lineage>
        <taxon>Eukaryota</taxon>
        <taxon>Metazoa</taxon>
        <taxon>Chordata</taxon>
        <taxon>Craniata</taxon>
        <taxon>Vertebrata</taxon>
        <taxon>Euteleostomi</taxon>
        <taxon>Amphibia</taxon>
        <taxon>Batrachia</taxon>
        <taxon>Caudata</taxon>
        <taxon>Salamandroidea</taxon>
        <taxon>Salamandridae</taxon>
        <taxon>Pleurodelinae</taxon>
        <taxon>Pleurodeles</taxon>
    </lineage>
</organism>
<accession>A0AAV7SG26</accession>
<dbReference type="Proteomes" id="UP001066276">
    <property type="component" value="Chromosome 4_2"/>
</dbReference>
<sequence>MGSHPGAHPGPLNPNQQEKPPQAWWTPRQVALRVRRAGGRACTPLGLVGGRSGLSEHNHTGEAFFDLVPGTLPHSGPENDAQDEVSPQVPTRVLAWGLAGALEPKPAVEASPGPVDSQWAREESPGRGSHPRADKSPGPGPCWGPRSQTDREASLGPGLSGYSRLEERSARPGPSGVLVGASEHSHAGESSLGPVQGALLPDGLEEESQDRGSHSGALQGLAGAPKIKPAGEASPGLVDSQARAPQGMAG</sequence>
<gene>
    <name evidence="2" type="ORF">NDU88_003026</name>
</gene>
<evidence type="ECO:0008006" key="4">
    <source>
        <dbReference type="Google" id="ProtNLM"/>
    </source>
</evidence>
<evidence type="ECO:0000313" key="2">
    <source>
        <dbReference type="EMBL" id="KAJ1162558.1"/>
    </source>
</evidence>
<comment type="caution">
    <text evidence="2">The sequence shown here is derived from an EMBL/GenBank/DDBJ whole genome shotgun (WGS) entry which is preliminary data.</text>
</comment>
<proteinExistence type="predicted"/>
<feature type="region of interest" description="Disordered" evidence="1">
    <location>
        <begin position="52"/>
        <end position="90"/>
    </location>
</feature>
<reference evidence="2" key="1">
    <citation type="journal article" date="2022" name="bioRxiv">
        <title>Sequencing and chromosome-scale assembly of the giantPleurodeles waltlgenome.</title>
        <authorList>
            <person name="Brown T."/>
            <person name="Elewa A."/>
            <person name="Iarovenko S."/>
            <person name="Subramanian E."/>
            <person name="Araus A.J."/>
            <person name="Petzold A."/>
            <person name="Susuki M."/>
            <person name="Suzuki K.-i.T."/>
            <person name="Hayashi T."/>
            <person name="Toyoda A."/>
            <person name="Oliveira C."/>
            <person name="Osipova E."/>
            <person name="Leigh N.D."/>
            <person name="Simon A."/>
            <person name="Yun M.H."/>
        </authorList>
    </citation>
    <scope>NUCLEOTIDE SEQUENCE</scope>
    <source>
        <strain evidence="2">20211129_DDA</strain>
        <tissue evidence="2">Liver</tissue>
    </source>
</reference>
<keyword evidence="3" id="KW-1185">Reference proteome</keyword>
<dbReference type="AlphaFoldDB" id="A0AAV7SG26"/>
<evidence type="ECO:0000256" key="1">
    <source>
        <dbReference type="SAM" id="MobiDB-lite"/>
    </source>
</evidence>
<feature type="compositionally biased region" description="Basic and acidic residues" evidence="1">
    <location>
        <begin position="119"/>
        <end position="135"/>
    </location>
</feature>